<dbReference type="GeneID" id="47721949"/>
<feature type="domain" description="Tyr recombinase" evidence="4">
    <location>
        <begin position="241"/>
        <end position="418"/>
    </location>
</feature>
<dbReference type="InterPro" id="IPR010998">
    <property type="entry name" value="Integrase_recombinase_N"/>
</dbReference>
<dbReference type="GO" id="GO:0006310">
    <property type="term" value="P:DNA recombination"/>
    <property type="evidence" value="ECO:0007669"/>
    <property type="project" value="UniProtKB-KW"/>
</dbReference>
<dbReference type="PANTHER" id="PTHR30349:SF64">
    <property type="entry name" value="PROPHAGE INTEGRASE INTD-RELATED"/>
    <property type="match status" value="1"/>
</dbReference>
<evidence type="ECO:0000259" key="5">
    <source>
        <dbReference type="Pfam" id="PF13102"/>
    </source>
</evidence>
<sequence>MSNLVLQSTHGVIRFSLKESIKSLELTPKKESLIMLHFSSKGRRFKKSIGYKCSLKNWDVTKQRVKTGKGMVANAYEVNAFINNIQSYAEEELTKIKKINDFIDVKLLSSLIEKKIKGEDEIDREEEKNKELIYYSRKVLEQKKSQIKIVTTRSCNQTIKMLEKYEKSSGYLLRFDDVDLSFYRGFVQFLENEGYSLNSVGKHIKNLKVFLNDALTNGVTDNSIFKSRSFKVLKETTTEIFLTKEELEILANEDFSKRSKLELAKDIFLIGCYTGQRVSDYNGFTEENIEVIKGREVIKIHQKKTGTIVRIPITSKIQKVMDRYNGGFPPKLSEPILRENIKLACKKAGFKELITVSYTKGGRLVREGIPKYDLVKTHTARRTFCTNHYIDQKPIQNIMLFSGHKTEREFLKYVRIEKREEALIVMESGFFD</sequence>
<keyword evidence="8" id="KW-1185">Reference proteome</keyword>
<evidence type="ECO:0000256" key="3">
    <source>
        <dbReference type="ARBA" id="ARBA00023172"/>
    </source>
</evidence>
<organism evidence="7 8">
    <name type="scientific">Tenacibaculum maritimum NCIMB 2154</name>
    <dbReference type="NCBI Taxonomy" id="1349785"/>
    <lineage>
        <taxon>Bacteria</taxon>
        <taxon>Pseudomonadati</taxon>
        <taxon>Bacteroidota</taxon>
        <taxon>Flavobacteriia</taxon>
        <taxon>Flavobacteriales</taxon>
        <taxon>Flavobacteriaceae</taxon>
        <taxon>Tenacibaculum</taxon>
    </lineage>
</organism>
<proteinExistence type="inferred from homology"/>
<dbReference type="GO" id="GO:0003677">
    <property type="term" value="F:DNA binding"/>
    <property type="evidence" value="ECO:0007669"/>
    <property type="project" value="UniProtKB-KW"/>
</dbReference>
<dbReference type="AlphaFoldDB" id="A0A2H1E700"/>
<keyword evidence="3" id="KW-0233">DNA recombination</keyword>
<evidence type="ECO:0000259" key="4">
    <source>
        <dbReference type="Pfam" id="PF00589"/>
    </source>
</evidence>
<dbReference type="SUPFAM" id="SSF56349">
    <property type="entry name" value="DNA breaking-rejoining enzymes"/>
    <property type="match status" value="1"/>
</dbReference>
<dbReference type="PANTHER" id="PTHR30349">
    <property type="entry name" value="PHAGE INTEGRASE-RELATED"/>
    <property type="match status" value="1"/>
</dbReference>
<dbReference type="Proteomes" id="UP000231564">
    <property type="component" value="Chromosome MARIT"/>
</dbReference>
<dbReference type="InterPro" id="IPR002104">
    <property type="entry name" value="Integrase_catalytic"/>
</dbReference>
<dbReference type="EMBL" id="LT634361">
    <property type="protein sequence ID" value="SFZ80252.1"/>
    <property type="molecule type" value="Genomic_DNA"/>
</dbReference>
<evidence type="ECO:0000259" key="6">
    <source>
        <dbReference type="Pfam" id="PF17293"/>
    </source>
</evidence>
<protein>
    <submittedName>
        <fullName evidence="7">Phage integrase family protein</fullName>
    </submittedName>
</protein>
<dbReference type="Gene3D" id="1.10.443.10">
    <property type="entry name" value="Intergrase catalytic core"/>
    <property type="match status" value="1"/>
</dbReference>
<dbReference type="KEGG" id="tmar:MARIT_0344"/>
<dbReference type="GO" id="GO:0015074">
    <property type="term" value="P:DNA integration"/>
    <property type="evidence" value="ECO:0007669"/>
    <property type="project" value="InterPro"/>
</dbReference>
<evidence type="ECO:0000313" key="7">
    <source>
        <dbReference type="EMBL" id="SFZ80252.1"/>
    </source>
</evidence>
<dbReference type="InterPro" id="IPR035386">
    <property type="entry name" value="Arm-DNA-bind_5"/>
</dbReference>
<feature type="domain" description="Arm DNA-binding" evidence="6">
    <location>
        <begin position="27"/>
        <end position="107"/>
    </location>
</feature>
<dbReference type="OrthoDB" id="892893at2"/>
<reference evidence="7 8" key="1">
    <citation type="submission" date="2016-11" db="EMBL/GenBank/DDBJ databases">
        <authorList>
            <person name="Jaros S."/>
            <person name="Januszkiewicz K."/>
            <person name="Wedrychowicz H."/>
        </authorList>
    </citation>
    <scope>NUCLEOTIDE SEQUENCE [LARGE SCALE GENOMIC DNA]</scope>
    <source>
        <strain evidence="7">NCIMB 2154T</strain>
    </source>
</reference>
<dbReference type="RefSeq" id="WP_100210588.1">
    <property type="nucleotide sequence ID" value="NZ_CP138495.1"/>
</dbReference>
<dbReference type="CDD" id="cd01185">
    <property type="entry name" value="INTN1_C_like"/>
    <property type="match status" value="1"/>
</dbReference>
<dbReference type="Pfam" id="PF00589">
    <property type="entry name" value="Phage_integrase"/>
    <property type="match status" value="1"/>
</dbReference>
<keyword evidence="2" id="KW-0238">DNA-binding</keyword>
<dbReference type="Pfam" id="PF13102">
    <property type="entry name" value="Phage_int_SAM_5"/>
    <property type="match status" value="1"/>
</dbReference>
<gene>
    <name evidence="7" type="ORF">MARIT_0344</name>
</gene>
<accession>A0A2H1E700</accession>
<dbReference type="InterPro" id="IPR011010">
    <property type="entry name" value="DNA_brk_join_enz"/>
</dbReference>
<dbReference type="InterPro" id="IPR025269">
    <property type="entry name" value="SAM-like_dom"/>
</dbReference>
<evidence type="ECO:0000256" key="2">
    <source>
        <dbReference type="ARBA" id="ARBA00023125"/>
    </source>
</evidence>
<comment type="similarity">
    <text evidence="1">Belongs to the 'phage' integrase family.</text>
</comment>
<dbReference type="InterPro" id="IPR050090">
    <property type="entry name" value="Tyrosine_recombinase_XerCD"/>
</dbReference>
<name>A0A2H1E700_9FLAO</name>
<evidence type="ECO:0000313" key="8">
    <source>
        <dbReference type="Proteomes" id="UP000231564"/>
    </source>
</evidence>
<dbReference type="Gene3D" id="1.10.150.130">
    <property type="match status" value="1"/>
</dbReference>
<evidence type="ECO:0000256" key="1">
    <source>
        <dbReference type="ARBA" id="ARBA00008857"/>
    </source>
</evidence>
<dbReference type="InterPro" id="IPR013762">
    <property type="entry name" value="Integrase-like_cat_sf"/>
</dbReference>
<feature type="domain" description="Phage integrase SAM-like" evidence="5">
    <location>
        <begin position="132"/>
        <end position="229"/>
    </location>
</feature>
<dbReference type="Pfam" id="PF17293">
    <property type="entry name" value="Arm-DNA-bind_5"/>
    <property type="match status" value="1"/>
</dbReference>